<protein>
    <submittedName>
        <fullName evidence="9">WSC domain-containing protein</fullName>
    </submittedName>
</protein>
<evidence type="ECO:0000256" key="1">
    <source>
        <dbReference type="ARBA" id="ARBA00004167"/>
    </source>
</evidence>
<evidence type="ECO:0000256" key="5">
    <source>
        <dbReference type="ARBA" id="ARBA00023136"/>
    </source>
</evidence>
<accession>A0AAD7EGV5</accession>
<proteinExistence type="predicted"/>
<evidence type="ECO:0000313" key="10">
    <source>
        <dbReference type="Proteomes" id="UP001218218"/>
    </source>
</evidence>
<keyword evidence="2" id="KW-0812">Transmembrane</keyword>
<evidence type="ECO:0000313" key="9">
    <source>
        <dbReference type="EMBL" id="KAJ7320923.1"/>
    </source>
</evidence>
<keyword evidence="4" id="KW-1133">Transmembrane helix</keyword>
<organism evidence="9 10">
    <name type="scientific">Mycena albidolilacea</name>
    <dbReference type="NCBI Taxonomy" id="1033008"/>
    <lineage>
        <taxon>Eukaryota</taxon>
        <taxon>Fungi</taxon>
        <taxon>Dikarya</taxon>
        <taxon>Basidiomycota</taxon>
        <taxon>Agaricomycotina</taxon>
        <taxon>Agaricomycetes</taxon>
        <taxon>Agaricomycetidae</taxon>
        <taxon>Agaricales</taxon>
        <taxon>Marasmiineae</taxon>
        <taxon>Mycenaceae</taxon>
        <taxon>Mycena</taxon>
    </lineage>
</organism>
<dbReference type="AlphaFoldDB" id="A0AAD7EGV5"/>
<evidence type="ECO:0000256" key="6">
    <source>
        <dbReference type="ARBA" id="ARBA00023180"/>
    </source>
</evidence>
<evidence type="ECO:0000256" key="2">
    <source>
        <dbReference type="ARBA" id="ARBA00022692"/>
    </source>
</evidence>
<dbReference type="PANTHER" id="PTHR24269:SF16">
    <property type="entry name" value="PROTEIN SLG1"/>
    <property type="match status" value="1"/>
</dbReference>
<dbReference type="EMBL" id="JARIHO010000053">
    <property type="protein sequence ID" value="KAJ7320923.1"/>
    <property type="molecule type" value="Genomic_DNA"/>
</dbReference>
<evidence type="ECO:0000256" key="4">
    <source>
        <dbReference type="ARBA" id="ARBA00022989"/>
    </source>
</evidence>
<dbReference type="PROSITE" id="PS51212">
    <property type="entry name" value="WSC"/>
    <property type="match status" value="1"/>
</dbReference>
<name>A0AAD7EGV5_9AGAR</name>
<dbReference type="Pfam" id="PF01822">
    <property type="entry name" value="WSC"/>
    <property type="match status" value="1"/>
</dbReference>
<comment type="caution">
    <text evidence="9">The sequence shown here is derived from an EMBL/GenBank/DDBJ whole genome shotgun (WGS) entry which is preliminary data.</text>
</comment>
<comment type="subcellular location">
    <subcellularLocation>
        <location evidence="1">Membrane</location>
        <topology evidence="1">Single-pass membrane protein</topology>
    </subcellularLocation>
</comment>
<keyword evidence="5" id="KW-0472">Membrane</keyword>
<dbReference type="InterPro" id="IPR051836">
    <property type="entry name" value="Kremen_rcpt"/>
</dbReference>
<dbReference type="GO" id="GO:0005886">
    <property type="term" value="C:plasma membrane"/>
    <property type="evidence" value="ECO:0007669"/>
    <property type="project" value="TreeGrafter"/>
</dbReference>
<dbReference type="SMART" id="SM00321">
    <property type="entry name" value="WSC"/>
    <property type="match status" value="1"/>
</dbReference>
<feature type="domain" description="WSC" evidence="8">
    <location>
        <begin position="34"/>
        <end position="123"/>
    </location>
</feature>
<feature type="chain" id="PRO_5041968142" evidence="7">
    <location>
        <begin position="20"/>
        <end position="490"/>
    </location>
</feature>
<gene>
    <name evidence="9" type="ORF">DFH08DRAFT_970621</name>
</gene>
<evidence type="ECO:0000259" key="8">
    <source>
        <dbReference type="PROSITE" id="PS51212"/>
    </source>
</evidence>
<keyword evidence="10" id="KW-1185">Reference proteome</keyword>
<dbReference type="Proteomes" id="UP001218218">
    <property type="component" value="Unassembled WGS sequence"/>
</dbReference>
<reference evidence="9" key="1">
    <citation type="submission" date="2023-03" db="EMBL/GenBank/DDBJ databases">
        <title>Massive genome expansion in bonnet fungi (Mycena s.s.) driven by repeated elements and novel gene families across ecological guilds.</title>
        <authorList>
            <consortium name="Lawrence Berkeley National Laboratory"/>
            <person name="Harder C.B."/>
            <person name="Miyauchi S."/>
            <person name="Viragh M."/>
            <person name="Kuo A."/>
            <person name="Thoen E."/>
            <person name="Andreopoulos B."/>
            <person name="Lu D."/>
            <person name="Skrede I."/>
            <person name="Drula E."/>
            <person name="Henrissat B."/>
            <person name="Morin E."/>
            <person name="Kohler A."/>
            <person name="Barry K."/>
            <person name="LaButti K."/>
            <person name="Morin E."/>
            <person name="Salamov A."/>
            <person name="Lipzen A."/>
            <person name="Mereny Z."/>
            <person name="Hegedus B."/>
            <person name="Baldrian P."/>
            <person name="Stursova M."/>
            <person name="Weitz H."/>
            <person name="Taylor A."/>
            <person name="Grigoriev I.V."/>
            <person name="Nagy L.G."/>
            <person name="Martin F."/>
            <person name="Kauserud H."/>
        </authorList>
    </citation>
    <scope>NUCLEOTIDE SEQUENCE</scope>
    <source>
        <strain evidence="9">CBHHK002</strain>
    </source>
</reference>
<dbReference type="PANTHER" id="PTHR24269">
    <property type="entry name" value="KREMEN PROTEIN"/>
    <property type="match status" value="1"/>
</dbReference>
<keyword evidence="3 7" id="KW-0732">Signal</keyword>
<evidence type="ECO:0000256" key="7">
    <source>
        <dbReference type="SAM" id="SignalP"/>
    </source>
</evidence>
<feature type="signal peptide" evidence="7">
    <location>
        <begin position="1"/>
        <end position="19"/>
    </location>
</feature>
<dbReference type="InterPro" id="IPR002889">
    <property type="entry name" value="WSC_carb-bd"/>
</dbReference>
<sequence>MIYIRLLPFAVLATPRVLAGHVRKSDLTATAPASSEDQGCFVDDVKKRILSDAVLVADNMTIETCASYCSTYLYAGLEYGKECYCGNTFYKQPGNLEDCNQPCAGNPSQSCGAGNRLRVYFNPPPAASTPDNVRKDGKWNLTAVRTRDQVSSRRLPAGTNVDGGMTAEKCTAACETGNYTLAGLEYAKGMLHSFFTNAEGAVTLFLARLQRARGAVTWSALATAPSSAAAATVSPYSKSWTMTRTSPPTPQAQRTASRKMANSNPSGVMRCGNDNSNASLANDGGCNMACTGDSTQTCGGGNRLTVFQVPFSPPDVGTTCVETDTKYSFNLKAVYFSNGSESSLIVVHSEKDVYIVTDCSDCPTPYFSHFLFHGELHAEHAENISATAVSSSVNKGDMVEFKHESQETQTKYCMVNNPDDANTIFLAVNGLYKQWAMCSNTKAGGRFDLVWAPIKEHKDYSYNTCRSVILVAEKCGDPDEEGDYGSDVEG</sequence>
<evidence type="ECO:0000256" key="3">
    <source>
        <dbReference type="ARBA" id="ARBA00022729"/>
    </source>
</evidence>
<keyword evidence="6" id="KW-0325">Glycoprotein</keyword>